<dbReference type="EMBL" id="CATQJA010002663">
    <property type="protein sequence ID" value="CAJ0581556.1"/>
    <property type="molecule type" value="Genomic_DNA"/>
</dbReference>
<dbReference type="GO" id="GO:0005815">
    <property type="term" value="C:microtubule organizing center"/>
    <property type="evidence" value="ECO:0007669"/>
    <property type="project" value="TreeGrafter"/>
</dbReference>
<sequence length="393" mass="44277">MVDLASSPQGPFHRQHICPCNVPFDFRPIRIHVYRNGDERNSSRVVHVTRRYFRHWIVFLDQLTKILKTTTAVNKLYTIDGRQISHFEDLEPDGEYVAVERGPFIPCNYGTLAEKLRNRNTRFIVPGASRNGHNGEHFLNGAEGVDIYLKQHGYGSCTGLPYPFDGFEKSPSCSYIHSMANGEDELMVPVPNQPSWRQTSSEASKHAQIQEESDSNAVVIKISVPQLQTNATTARKASLSPLQIEEGQIRPASRSAGTQTTEKETQSPMEQESENVSKREKPGFEADAPAARTLKKDLSIDLDYQKEAENPKIPQKLEPAKGATWFTEDFDDPDVDVLCLPPIGIRPGKLAERGELLLYETERIRRSRTTHNLGYPSLRNLNAASFDPDFDNI</sequence>
<evidence type="ECO:0000313" key="3">
    <source>
        <dbReference type="EMBL" id="CAJ0581556.1"/>
    </source>
</evidence>
<feature type="region of interest" description="Disordered" evidence="1">
    <location>
        <begin position="186"/>
        <end position="214"/>
    </location>
</feature>
<feature type="region of interest" description="Disordered" evidence="1">
    <location>
        <begin position="230"/>
        <end position="291"/>
    </location>
</feature>
<dbReference type="PANTHER" id="PTHR23004:SF22">
    <property type="entry name" value="DOUBLECORTIN DOMAIN-CONTAINING PROTEIN"/>
    <property type="match status" value="1"/>
</dbReference>
<dbReference type="InterPro" id="IPR003533">
    <property type="entry name" value="Doublecortin_dom"/>
</dbReference>
<dbReference type="AlphaFoldDB" id="A0AA36D6A7"/>
<gene>
    <name evidence="3" type="ORF">MSPICULIGERA_LOCUS19713</name>
</gene>
<dbReference type="SMART" id="SM00537">
    <property type="entry name" value="DCX"/>
    <property type="match status" value="1"/>
</dbReference>
<protein>
    <recommendedName>
        <fullName evidence="2">Doublecortin domain-containing protein</fullName>
    </recommendedName>
</protein>
<feature type="compositionally biased region" description="Polar residues" evidence="1">
    <location>
        <begin position="193"/>
        <end position="202"/>
    </location>
</feature>
<dbReference type="Gene3D" id="3.10.20.230">
    <property type="entry name" value="Doublecortin domain"/>
    <property type="match status" value="1"/>
</dbReference>
<dbReference type="InterPro" id="IPR036572">
    <property type="entry name" value="Doublecortin_dom_sf"/>
</dbReference>
<evidence type="ECO:0000256" key="1">
    <source>
        <dbReference type="SAM" id="MobiDB-lite"/>
    </source>
</evidence>
<keyword evidence="4" id="KW-1185">Reference proteome</keyword>
<dbReference type="GO" id="GO:0005874">
    <property type="term" value="C:microtubule"/>
    <property type="evidence" value="ECO:0007669"/>
    <property type="project" value="TreeGrafter"/>
</dbReference>
<dbReference type="PANTHER" id="PTHR23004">
    <property type="entry name" value="DOUBLECORTIN DOMAIN CONTAINING 2"/>
    <property type="match status" value="1"/>
</dbReference>
<dbReference type="Proteomes" id="UP001177023">
    <property type="component" value="Unassembled WGS sequence"/>
</dbReference>
<reference evidence="3" key="1">
    <citation type="submission" date="2023-06" db="EMBL/GenBank/DDBJ databases">
        <authorList>
            <person name="Delattre M."/>
        </authorList>
    </citation>
    <scope>NUCLEOTIDE SEQUENCE</scope>
    <source>
        <strain evidence="3">AF72</strain>
    </source>
</reference>
<feature type="non-terminal residue" evidence="3">
    <location>
        <position position="393"/>
    </location>
</feature>
<evidence type="ECO:0000259" key="2">
    <source>
        <dbReference type="PROSITE" id="PS50309"/>
    </source>
</evidence>
<evidence type="ECO:0000313" key="4">
    <source>
        <dbReference type="Proteomes" id="UP001177023"/>
    </source>
</evidence>
<accession>A0AA36D6A7</accession>
<comment type="caution">
    <text evidence="3">The sequence shown here is derived from an EMBL/GenBank/DDBJ whole genome shotgun (WGS) entry which is preliminary data.</text>
</comment>
<feature type="compositionally biased region" description="Basic and acidic residues" evidence="1">
    <location>
        <begin position="275"/>
        <end position="284"/>
    </location>
</feature>
<name>A0AA36D6A7_9BILA</name>
<organism evidence="3 4">
    <name type="scientific">Mesorhabditis spiculigera</name>
    <dbReference type="NCBI Taxonomy" id="96644"/>
    <lineage>
        <taxon>Eukaryota</taxon>
        <taxon>Metazoa</taxon>
        <taxon>Ecdysozoa</taxon>
        <taxon>Nematoda</taxon>
        <taxon>Chromadorea</taxon>
        <taxon>Rhabditida</taxon>
        <taxon>Rhabditina</taxon>
        <taxon>Rhabditomorpha</taxon>
        <taxon>Rhabditoidea</taxon>
        <taxon>Rhabditidae</taxon>
        <taxon>Mesorhabditinae</taxon>
        <taxon>Mesorhabditis</taxon>
    </lineage>
</organism>
<feature type="compositionally biased region" description="Polar residues" evidence="1">
    <location>
        <begin position="255"/>
        <end position="270"/>
    </location>
</feature>
<feature type="domain" description="Doublecortin" evidence="2">
    <location>
        <begin position="29"/>
        <end position="110"/>
    </location>
</feature>
<proteinExistence type="predicted"/>
<dbReference type="GO" id="GO:0035556">
    <property type="term" value="P:intracellular signal transduction"/>
    <property type="evidence" value="ECO:0007669"/>
    <property type="project" value="InterPro"/>
</dbReference>
<dbReference type="Pfam" id="PF03607">
    <property type="entry name" value="DCX"/>
    <property type="match status" value="1"/>
</dbReference>
<dbReference type="FunFam" id="3.10.20.230:FF:000023">
    <property type="entry name" value="Predicted protein"/>
    <property type="match status" value="1"/>
</dbReference>
<dbReference type="SUPFAM" id="SSF89837">
    <property type="entry name" value="Doublecortin (DC)"/>
    <property type="match status" value="1"/>
</dbReference>
<dbReference type="PROSITE" id="PS50309">
    <property type="entry name" value="DC"/>
    <property type="match status" value="1"/>
</dbReference>